<dbReference type="EMBL" id="WNKW01000001">
    <property type="protein sequence ID" value="MTW31699.1"/>
    <property type="molecule type" value="Genomic_DNA"/>
</dbReference>
<feature type="region of interest" description="Disordered" evidence="1">
    <location>
        <begin position="132"/>
        <end position="156"/>
    </location>
</feature>
<comment type="caution">
    <text evidence="2">The sequence shown here is derived from an EMBL/GenBank/DDBJ whole genome shotgun (WGS) entry which is preliminary data.</text>
</comment>
<protein>
    <recommendedName>
        <fullName evidence="4">Tetratricopeptide repeat protein</fullName>
    </recommendedName>
</protein>
<dbReference type="PROSITE" id="PS51257">
    <property type="entry name" value="PROKAR_LIPOPROTEIN"/>
    <property type="match status" value="1"/>
</dbReference>
<keyword evidence="3" id="KW-1185">Reference proteome</keyword>
<name>A0ABW9SJI6_9BURK</name>
<dbReference type="Proteomes" id="UP000735592">
    <property type="component" value="Unassembled WGS sequence"/>
</dbReference>
<dbReference type="RefSeq" id="WP_155433046.1">
    <property type="nucleotide sequence ID" value="NZ_JBHLXK010000001.1"/>
</dbReference>
<evidence type="ECO:0008006" key="4">
    <source>
        <dbReference type="Google" id="ProtNLM"/>
    </source>
</evidence>
<reference evidence="2 3" key="1">
    <citation type="submission" date="2019-11" db="EMBL/GenBank/DDBJ databases">
        <title>Type strains purchased from KCTC, JCM and DSMZ.</title>
        <authorList>
            <person name="Lu H."/>
        </authorList>
    </citation>
    <scope>NUCLEOTIDE SEQUENCE [LARGE SCALE GENOMIC DNA]</scope>
    <source>
        <strain evidence="2 3">DSM 103461</strain>
    </source>
</reference>
<accession>A0ABW9SJI6</accession>
<proteinExistence type="predicted"/>
<sequence>MSSLDRSVLRLAARALVLLVAATTLTGCEGQRQALADVLAPPDAAVIAQRIELAAEREQTAAAVEIGTGFLQKHADPEGLVHRALVGAYLASGNAMQAARHMELAVAAGATAAPKAAPESITSLPAAAAPLPPASIQQSSQGMSVQAGDAAVTVGK</sequence>
<gene>
    <name evidence="2" type="ORF">GM655_02540</name>
</gene>
<evidence type="ECO:0000313" key="2">
    <source>
        <dbReference type="EMBL" id="MTW31699.1"/>
    </source>
</evidence>
<evidence type="ECO:0000313" key="3">
    <source>
        <dbReference type="Proteomes" id="UP000735592"/>
    </source>
</evidence>
<organism evidence="2 3">
    <name type="scientific">Pseudoduganella danionis</name>
    <dbReference type="NCBI Taxonomy" id="1890295"/>
    <lineage>
        <taxon>Bacteria</taxon>
        <taxon>Pseudomonadati</taxon>
        <taxon>Pseudomonadota</taxon>
        <taxon>Betaproteobacteria</taxon>
        <taxon>Burkholderiales</taxon>
        <taxon>Oxalobacteraceae</taxon>
        <taxon>Telluria group</taxon>
        <taxon>Pseudoduganella</taxon>
    </lineage>
</organism>
<feature type="compositionally biased region" description="Polar residues" evidence="1">
    <location>
        <begin position="135"/>
        <end position="144"/>
    </location>
</feature>
<evidence type="ECO:0000256" key="1">
    <source>
        <dbReference type="SAM" id="MobiDB-lite"/>
    </source>
</evidence>